<dbReference type="EMBL" id="DTGT01000304">
    <property type="protein sequence ID" value="HGH61525.1"/>
    <property type="molecule type" value="Genomic_DNA"/>
</dbReference>
<evidence type="ECO:0000313" key="1">
    <source>
        <dbReference type="EMBL" id="HGH61525.1"/>
    </source>
</evidence>
<dbReference type="PANTHER" id="PTHR43564:SF2">
    <property type="entry name" value="BLR6059 PROTEIN"/>
    <property type="match status" value="1"/>
</dbReference>
<protein>
    <submittedName>
        <fullName evidence="1">Cyclase family protein</fullName>
    </submittedName>
</protein>
<accession>A0A7C4ETE6</accession>
<dbReference type="SUPFAM" id="SSF102198">
    <property type="entry name" value="Putative cyclase"/>
    <property type="match status" value="1"/>
</dbReference>
<gene>
    <name evidence="1" type="ORF">ENV54_09535</name>
</gene>
<reference evidence="1" key="1">
    <citation type="journal article" date="2020" name="mSystems">
        <title>Genome- and Community-Level Interaction Insights into Carbon Utilization and Element Cycling Functions of Hydrothermarchaeota in Hydrothermal Sediment.</title>
        <authorList>
            <person name="Zhou Z."/>
            <person name="Liu Y."/>
            <person name="Xu W."/>
            <person name="Pan J."/>
            <person name="Luo Z.H."/>
            <person name="Li M."/>
        </authorList>
    </citation>
    <scope>NUCLEOTIDE SEQUENCE [LARGE SCALE GENOMIC DNA]</scope>
    <source>
        <strain evidence="1">SpSt-769</strain>
    </source>
</reference>
<dbReference type="Gene3D" id="3.50.30.50">
    <property type="entry name" value="Putative cyclase"/>
    <property type="match status" value="1"/>
</dbReference>
<name>A0A7C4ETE6_9BACT</name>
<dbReference type="Pfam" id="PF04199">
    <property type="entry name" value="Cyclase"/>
    <property type="match status" value="1"/>
</dbReference>
<dbReference type="GO" id="GO:0019441">
    <property type="term" value="P:L-tryptophan catabolic process to kynurenine"/>
    <property type="evidence" value="ECO:0007669"/>
    <property type="project" value="InterPro"/>
</dbReference>
<dbReference type="AlphaFoldDB" id="A0A7C4ETE6"/>
<dbReference type="GO" id="GO:0004061">
    <property type="term" value="F:arylformamidase activity"/>
    <property type="evidence" value="ECO:0007669"/>
    <property type="project" value="InterPro"/>
</dbReference>
<dbReference type="PANTHER" id="PTHR43564">
    <property type="entry name" value="KYNURENINE FORMAMIDASE-LIKE PROTEIN"/>
    <property type="match status" value="1"/>
</dbReference>
<comment type="caution">
    <text evidence="1">The sequence shown here is derived from an EMBL/GenBank/DDBJ whole genome shotgun (WGS) entry which is preliminary data.</text>
</comment>
<sequence>MAGRRFVDLSISIEGGLPSDPPAMIPSVQYITHEQGAAQMLEFFPGIKREQLPSGLGWALEVLTLTTHSGTHLDAPYHYHPTMDKGAPALTIDQIPLEWCFNRGVLLDFRHKADGEAITARDLEAELDRVGRRLQPLDIVLIQTGADEAWGTPQYLVKGAGMTRESTLFLLEKGVKVVGIDAWSWDRPLPFLAKEFQETRDPRVIWEAHFAGIEIGYCHMEKMANLSSIGRNTGFTVVCFPVKIKGASAAWVRPVAIVEEG</sequence>
<dbReference type="InterPro" id="IPR007325">
    <property type="entry name" value="KFase/CYL"/>
</dbReference>
<dbReference type="InterPro" id="IPR037175">
    <property type="entry name" value="KFase_sf"/>
</dbReference>
<proteinExistence type="predicted"/>
<organism evidence="1">
    <name type="scientific">Desulfomonile tiedjei</name>
    <dbReference type="NCBI Taxonomy" id="2358"/>
    <lineage>
        <taxon>Bacteria</taxon>
        <taxon>Pseudomonadati</taxon>
        <taxon>Thermodesulfobacteriota</taxon>
        <taxon>Desulfomonilia</taxon>
        <taxon>Desulfomonilales</taxon>
        <taxon>Desulfomonilaceae</taxon>
        <taxon>Desulfomonile</taxon>
    </lineage>
</organism>